<feature type="disulfide bond" evidence="19">
    <location>
        <begin position="296"/>
        <end position="312"/>
    </location>
</feature>
<evidence type="ECO:0000313" key="21">
    <source>
        <dbReference type="EMBL" id="KAF2483929.1"/>
    </source>
</evidence>
<dbReference type="EMBL" id="MU001634">
    <property type="protein sequence ID" value="KAF2483929.1"/>
    <property type="molecule type" value="Genomic_DNA"/>
</dbReference>
<feature type="transmembrane region" description="Helical" evidence="20">
    <location>
        <begin position="36"/>
        <end position="54"/>
    </location>
</feature>
<feature type="active site" description="Proton donor" evidence="18">
    <location>
        <position position="392"/>
    </location>
</feature>
<feature type="disulfide bond" evidence="19">
    <location>
        <begin position="466"/>
        <end position="474"/>
    </location>
</feature>
<dbReference type="OrthoDB" id="6509975at2759"/>
<evidence type="ECO:0000256" key="11">
    <source>
        <dbReference type="ARBA" id="ARBA00043670"/>
    </source>
</evidence>
<dbReference type="PIRSF" id="PIRSF000894">
    <property type="entry name" value="Acid_phosphatase"/>
    <property type="match status" value="1"/>
</dbReference>
<keyword evidence="7 19" id="KW-1015">Disulfide bond</keyword>
<name>A0A6A6PW81_9PEZI</name>
<evidence type="ECO:0000256" key="19">
    <source>
        <dbReference type="PIRSR" id="PIRSR000894-2"/>
    </source>
</evidence>
<keyword evidence="8" id="KW-0325">Glycoprotein</keyword>
<evidence type="ECO:0000256" key="3">
    <source>
        <dbReference type="ARBA" id="ARBA00011245"/>
    </source>
</evidence>
<evidence type="ECO:0000256" key="10">
    <source>
        <dbReference type="ARBA" id="ARBA00042300"/>
    </source>
</evidence>
<dbReference type="SUPFAM" id="SSF53254">
    <property type="entry name" value="Phosphoglycerate mutase-like"/>
    <property type="match status" value="1"/>
</dbReference>
<dbReference type="InterPro" id="IPR000560">
    <property type="entry name" value="His_Pase_clade-2"/>
</dbReference>
<comment type="catalytic activity">
    <reaction evidence="14">
        <text>1D-myo-inositol 1,2,4,5,6-pentakisphosphate + H2O = 1D-myo-inositol 1,2,5,6-tetrakisphosphate + phosphate</text>
        <dbReference type="Rhea" id="RHEA:77115"/>
        <dbReference type="ChEBI" id="CHEBI:15377"/>
        <dbReference type="ChEBI" id="CHEBI:43474"/>
        <dbReference type="ChEBI" id="CHEBI:57798"/>
        <dbReference type="ChEBI" id="CHEBI:195535"/>
    </reaction>
    <physiologicalReaction direction="left-to-right" evidence="14">
        <dbReference type="Rhea" id="RHEA:77116"/>
    </physiologicalReaction>
</comment>
<dbReference type="PROSITE" id="PS00778">
    <property type="entry name" value="HIS_ACID_PHOSPHAT_2"/>
    <property type="match status" value="1"/>
</dbReference>
<reference evidence="21" key="1">
    <citation type="journal article" date="2020" name="Stud. Mycol.">
        <title>101 Dothideomycetes genomes: a test case for predicting lifestyles and emergence of pathogens.</title>
        <authorList>
            <person name="Haridas S."/>
            <person name="Albert R."/>
            <person name="Binder M."/>
            <person name="Bloem J."/>
            <person name="Labutti K."/>
            <person name="Salamov A."/>
            <person name="Andreopoulos B."/>
            <person name="Baker S."/>
            <person name="Barry K."/>
            <person name="Bills G."/>
            <person name="Bluhm B."/>
            <person name="Cannon C."/>
            <person name="Castanera R."/>
            <person name="Culley D."/>
            <person name="Daum C."/>
            <person name="Ezra D."/>
            <person name="Gonzalez J."/>
            <person name="Henrissat B."/>
            <person name="Kuo A."/>
            <person name="Liang C."/>
            <person name="Lipzen A."/>
            <person name="Lutzoni F."/>
            <person name="Magnuson J."/>
            <person name="Mondo S."/>
            <person name="Nolan M."/>
            <person name="Ohm R."/>
            <person name="Pangilinan J."/>
            <person name="Park H.-J."/>
            <person name="Ramirez L."/>
            <person name="Alfaro M."/>
            <person name="Sun H."/>
            <person name="Tritt A."/>
            <person name="Yoshinaga Y."/>
            <person name="Zwiers L.-H."/>
            <person name="Turgeon B."/>
            <person name="Goodwin S."/>
            <person name="Spatafora J."/>
            <person name="Crous P."/>
            <person name="Grigoriev I."/>
        </authorList>
    </citation>
    <scope>NUCLEOTIDE SEQUENCE</scope>
    <source>
        <strain evidence="21">CBS 113389</strain>
    </source>
</reference>
<comment type="catalytic activity">
    <reaction evidence="12">
        <text>1D-myo-inositol 1,2-bisphosphate + H2O = 1D-myo-inositol 2-phosphate + phosphate</text>
        <dbReference type="Rhea" id="RHEA:77135"/>
        <dbReference type="ChEBI" id="CHEBI:15377"/>
        <dbReference type="ChEBI" id="CHEBI:43474"/>
        <dbReference type="ChEBI" id="CHEBI:84142"/>
        <dbReference type="ChEBI" id="CHEBI:195539"/>
    </reaction>
    <physiologicalReaction direction="left-to-right" evidence="12">
        <dbReference type="Rhea" id="RHEA:77136"/>
    </physiologicalReaction>
</comment>
<dbReference type="Gene3D" id="3.40.50.1240">
    <property type="entry name" value="Phosphoglycerate mutase-like"/>
    <property type="match status" value="1"/>
</dbReference>
<feature type="active site" description="Nucleophile" evidence="18">
    <location>
        <position position="110"/>
    </location>
</feature>
<evidence type="ECO:0000256" key="8">
    <source>
        <dbReference type="ARBA" id="ARBA00023180"/>
    </source>
</evidence>
<proteinExistence type="inferred from homology"/>
<evidence type="ECO:0000256" key="2">
    <source>
        <dbReference type="ARBA" id="ARBA00005375"/>
    </source>
</evidence>
<evidence type="ECO:0000256" key="4">
    <source>
        <dbReference type="ARBA" id="ARBA00012632"/>
    </source>
</evidence>
<evidence type="ECO:0000256" key="1">
    <source>
        <dbReference type="ARBA" id="ARBA00004613"/>
    </source>
</evidence>
<evidence type="ECO:0000256" key="20">
    <source>
        <dbReference type="SAM" id="Phobius"/>
    </source>
</evidence>
<comment type="catalytic activity">
    <reaction evidence="13">
        <text>1D-myo-inositol 1,2,6-trisphosphate + H2O = 1D-myo-inositol 1,2-bisphosphate + phosphate</text>
        <dbReference type="Rhea" id="RHEA:77131"/>
        <dbReference type="ChEBI" id="CHEBI:15377"/>
        <dbReference type="ChEBI" id="CHEBI:43474"/>
        <dbReference type="ChEBI" id="CHEBI:195537"/>
        <dbReference type="ChEBI" id="CHEBI:195539"/>
    </reaction>
    <physiologicalReaction direction="left-to-right" evidence="13">
        <dbReference type="Rhea" id="RHEA:77132"/>
    </physiologicalReaction>
</comment>
<evidence type="ECO:0000256" key="14">
    <source>
        <dbReference type="ARBA" id="ARBA00043748"/>
    </source>
</evidence>
<dbReference type="EC" id="3.1.3.8" evidence="4"/>
<keyword evidence="20" id="KW-1133">Transmembrane helix</keyword>
<dbReference type="AlphaFoldDB" id="A0A6A6PW81"/>
<dbReference type="Pfam" id="PF00328">
    <property type="entry name" value="His_Phos_2"/>
    <property type="match status" value="1"/>
</dbReference>
<evidence type="ECO:0000313" key="22">
    <source>
        <dbReference type="Proteomes" id="UP000799767"/>
    </source>
</evidence>
<keyword evidence="20" id="KW-0472">Membrane</keyword>
<dbReference type="GO" id="GO:0003993">
    <property type="term" value="F:acid phosphatase activity"/>
    <property type="evidence" value="ECO:0007669"/>
    <property type="project" value="TreeGrafter"/>
</dbReference>
<dbReference type="CDD" id="cd07061">
    <property type="entry name" value="HP_HAP_like"/>
    <property type="match status" value="1"/>
</dbReference>
<evidence type="ECO:0000256" key="12">
    <source>
        <dbReference type="ARBA" id="ARBA00043675"/>
    </source>
</evidence>
<evidence type="ECO:0000256" key="9">
    <source>
        <dbReference type="ARBA" id="ARBA00041857"/>
    </source>
</evidence>
<keyword evidence="6" id="KW-0378">Hydrolase</keyword>
<evidence type="ECO:0000256" key="15">
    <source>
        <dbReference type="ARBA" id="ARBA00043788"/>
    </source>
</evidence>
<evidence type="ECO:0000256" key="13">
    <source>
        <dbReference type="ARBA" id="ARBA00043721"/>
    </source>
</evidence>
<dbReference type="PANTHER" id="PTHR20963:SF24">
    <property type="entry name" value="3-PHYTASE B"/>
    <property type="match status" value="1"/>
</dbReference>
<evidence type="ECO:0000256" key="7">
    <source>
        <dbReference type="ARBA" id="ARBA00023157"/>
    </source>
</evidence>
<organism evidence="21 22">
    <name type="scientific">Neohortaea acidophila</name>
    <dbReference type="NCBI Taxonomy" id="245834"/>
    <lineage>
        <taxon>Eukaryota</taxon>
        <taxon>Fungi</taxon>
        <taxon>Dikarya</taxon>
        <taxon>Ascomycota</taxon>
        <taxon>Pezizomycotina</taxon>
        <taxon>Dothideomycetes</taxon>
        <taxon>Dothideomycetidae</taxon>
        <taxon>Mycosphaerellales</taxon>
        <taxon>Teratosphaeriaceae</taxon>
        <taxon>Neohortaea</taxon>
    </lineage>
</organism>
<accession>A0A6A6PW81</accession>
<dbReference type="InterPro" id="IPR016274">
    <property type="entry name" value="Histidine_acid_Pase_euk"/>
</dbReference>
<evidence type="ECO:0000256" key="18">
    <source>
        <dbReference type="PIRSR" id="PIRSR000894-1"/>
    </source>
</evidence>
<dbReference type="GeneID" id="54470280"/>
<feature type="disulfide bond" evidence="19">
    <location>
        <begin position="99"/>
        <end position="444"/>
    </location>
</feature>
<evidence type="ECO:0000256" key="17">
    <source>
        <dbReference type="ARBA" id="ARBA00044262"/>
    </source>
</evidence>
<dbReference type="Proteomes" id="UP000799767">
    <property type="component" value="Unassembled WGS sequence"/>
</dbReference>
<comment type="similarity">
    <text evidence="2">Belongs to the histidine acid phosphatase family.</text>
</comment>
<feature type="disulfide bond" evidence="19">
    <location>
        <begin position="61"/>
        <end position="70"/>
    </location>
</feature>
<dbReference type="GO" id="GO:0016158">
    <property type="term" value="F:inositol hexakisphosphate 3-phosphatase activity"/>
    <property type="evidence" value="ECO:0007669"/>
    <property type="project" value="UniProtKB-EC"/>
</dbReference>
<keyword evidence="20" id="KW-0812">Transmembrane</keyword>
<dbReference type="PANTHER" id="PTHR20963">
    <property type="entry name" value="MULTIPLE INOSITOL POLYPHOSPHATE PHOSPHATASE-RELATED"/>
    <property type="match status" value="1"/>
</dbReference>
<gene>
    <name evidence="21" type="ORF">BDY17DRAFT_117885</name>
</gene>
<dbReference type="InterPro" id="IPR033379">
    <property type="entry name" value="Acid_Pase_AS"/>
</dbReference>
<dbReference type="RefSeq" id="XP_033590499.1">
    <property type="nucleotide sequence ID" value="XM_033729278.1"/>
</dbReference>
<evidence type="ECO:0000256" key="5">
    <source>
        <dbReference type="ARBA" id="ARBA00022525"/>
    </source>
</evidence>
<comment type="catalytic activity">
    <reaction evidence="11">
        <text>1D-myo-inositol 1,2,5,6-tetrakisphosphate + H2O = 1D-myo-inositol 1,2,6-trisphosphate + phosphate</text>
        <dbReference type="Rhea" id="RHEA:77119"/>
        <dbReference type="ChEBI" id="CHEBI:15377"/>
        <dbReference type="ChEBI" id="CHEBI:43474"/>
        <dbReference type="ChEBI" id="CHEBI:195535"/>
        <dbReference type="ChEBI" id="CHEBI:195537"/>
    </reaction>
    <physiologicalReaction direction="left-to-right" evidence="11">
        <dbReference type="Rhea" id="RHEA:77120"/>
    </physiologicalReaction>
</comment>
<keyword evidence="22" id="KW-1185">Reference proteome</keyword>
<keyword evidence="5" id="KW-0964">Secreted</keyword>
<dbReference type="PROSITE" id="PS00616">
    <property type="entry name" value="HIS_ACID_PHOSPHAT_1"/>
    <property type="match status" value="1"/>
</dbReference>
<dbReference type="GO" id="GO:0005576">
    <property type="term" value="C:extracellular region"/>
    <property type="evidence" value="ECO:0007669"/>
    <property type="project" value="UniProtKB-SubCell"/>
</dbReference>
<dbReference type="InterPro" id="IPR029033">
    <property type="entry name" value="His_PPase_superfam"/>
</dbReference>
<evidence type="ECO:0000256" key="16">
    <source>
        <dbReference type="ARBA" id="ARBA00044106"/>
    </source>
</evidence>
<comment type="subcellular location">
    <subcellularLocation>
        <location evidence="1">Secreted</location>
    </subcellularLocation>
</comment>
<comment type="catalytic activity">
    <reaction evidence="15">
        <text>1D-myo-inositol hexakisphosphate + H2O = 1D-myo-inositol 1,2,4,5,6-pentakisphosphate + phosphate</text>
        <dbReference type="Rhea" id="RHEA:16989"/>
        <dbReference type="ChEBI" id="CHEBI:15377"/>
        <dbReference type="ChEBI" id="CHEBI:43474"/>
        <dbReference type="ChEBI" id="CHEBI:57798"/>
        <dbReference type="ChEBI" id="CHEBI:58130"/>
        <dbReference type="EC" id="3.1.3.8"/>
    </reaction>
    <physiologicalReaction direction="left-to-right" evidence="15">
        <dbReference type="Rhea" id="RHEA:16990"/>
    </physiologicalReaction>
</comment>
<feature type="disulfide bond" evidence="19">
    <location>
        <begin position="244"/>
        <end position="495"/>
    </location>
</feature>
<sequence length="497" mass="55594">MEMLRRRFHGGHQHEYALLGGNEKARPRLWTRKHSILVLLLIALATLFFVSLSIRSGEQPCDTPEAGYQCRPEISHFWGQYSPYFSVASDIPAHTPEGCHITFAQVLARHGARDPTLGKSLLYGATIERLKANVKHFPGRYAFLADYEYTLGADQLSIFGQRQLVSAGVNFYERYKPLSRDFVPFLRASGQKRVIDSAWNWTQGFREAMLADEHTNPHHPSLPAVDVVVSEEEGMNNTLHHDICTEFETGKFGAIGSTAKFKWVEVFAEPIRARFNADLIGANLTLTEVIYLMELCPFETVASPTGKISRICDLFTTEEWRQYNYYGSLDKWYGYGHGNPLGPTQGVGFVNELIARMTDEAVTDTTSTNRTLDSDPQTFPLGRRLYADFSHDNDMTAIMAALGLYGETSHLPNRTLVGAPEAGGFSAAWTVPFAGRVYFEKLQCAGHDEELVRVLVNDRVQPLLQCEGDALGRCTLSAFVDSLQFARSGGHWAACFK</sequence>
<protein>
    <recommendedName>
        <fullName evidence="16">Phytase A</fullName>
        <ecNumber evidence="4">3.1.3.8</ecNumber>
    </recommendedName>
    <alternativeName>
        <fullName evidence="17">Histidine acid phosphatase phyA</fullName>
    </alternativeName>
    <alternativeName>
        <fullName evidence="10">Myo-inositol hexakisphosphate phosphohydrolase A</fullName>
    </alternativeName>
    <alternativeName>
        <fullName evidence="9">Myo-inositol-hexaphosphate 3-phosphohydrolase A</fullName>
    </alternativeName>
</protein>
<comment type="subunit">
    <text evidence="3">Monomer.</text>
</comment>
<evidence type="ECO:0000256" key="6">
    <source>
        <dbReference type="ARBA" id="ARBA00022801"/>
    </source>
</evidence>